<proteinExistence type="predicted"/>
<keyword evidence="4" id="KW-1185">Reference proteome</keyword>
<gene>
    <name evidence="3" type="ORF">FB45DRAFT_273611</name>
</gene>
<evidence type="ECO:0000313" key="4">
    <source>
        <dbReference type="Proteomes" id="UP001221142"/>
    </source>
</evidence>
<keyword evidence="2" id="KW-1133">Transmembrane helix</keyword>
<feature type="region of interest" description="Disordered" evidence="1">
    <location>
        <begin position="248"/>
        <end position="268"/>
    </location>
</feature>
<evidence type="ECO:0000313" key="3">
    <source>
        <dbReference type="EMBL" id="KAJ7613174.1"/>
    </source>
</evidence>
<organism evidence="3 4">
    <name type="scientific">Roridomyces roridus</name>
    <dbReference type="NCBI Taxonomy" id="1738132"/>
    <lineage>
        <taxon>Eukaryota</taxon>
        <taxon>Fungi</taxon>
        <taxon>Dikarya</taxon>
        <taxon>Basidiomycota</taxon>
        <taxon>Agaricomycotina</taxon>
        <taxon>Agaricomycetes</taxon>
        <taxon>Agaricomycetidae</taxon>
        <taxon>Agaricales</taxon>
        <taxon>Marasmiineae</taxon>
        <taxon>Mycenaceae</taxon>
        <taxon>Roridomyces</taxon>
    </lineage>
</organism>
<evidence type="ECO:0000256" key="1">
    <source>
        <dbReference type="SAM" id="MobiDB-lite"/>
    </source>
</evidence>
<feature type="transmembrane region" description="Helical" evidence="2">
    <location>
        <begin position="110"/>
        <end position="131"/>
    </location>
</feature>
<protein>
    <submittedName>
        <fullName evidence="3">Uncharacterized protein</fullName>
    </submittedName>
</protein>
<keyword evidence="2" id="KW-0812">Transmembrane</keyword>
<dbReference type="AlphaFoldDB" id="A0AAD7B8A5"/>
<keyword evidence="2" id="KW-0472">Membrane</keyword>
<dbReference type="EMBL" id="JARKIF010000029">
    <property type="protein sequence ID" value="KAJ7613174.1"/>
    <property type="molecule type" value="Genomic_DNA"/>
</dbReference>
<dbReference type="Proteomes" id="UP001221142">
    <property type="component" value="Unassembled WGS sequence"/>
</dbReference>
<reference evidence="3" key="1">
    <citation type="submission" date="2023-03" db="EMBL/GenBank/DDBJ databases">
        <title>Massive genome expansion in bonnet fungi (Mycena s.s.) driven by repeated elements and novel gene families across ecological guilds.</title>
        <authorList>
            <consortium name="Lawrence Berkeley National Laboratory"/>
            <person name="Harder C.B."/>
            <person name="Miyauchi S."/>
            <person name="Viragh M."/>
            <person name="Kuo A."/>
            <person name="Thoen E."/>
            <person name="Andreopoulos B."/>
            <person name="Lu D."/>
            <person name="Skrede I."/>
            <person name="Drula E."/>
            <person name="Henrissat B."/>
            <person name="Morin E."/>
            <person name="Kohler A."/>
            <person name="Barry K."/>
            <person name="LaButti K."/>
            <person name="Morin E."/>
            <person name="Salamov A."/>
            <person name="Lipzen A."/>
            <person name="Mereny Z."/>
            <person name="Hegedus B."/>
            <person name="Baldrian P."/>
            <person name="Stursova M."/>
            <person name="Weitz H."/>
            <person name="Taylor A."/>
            <person name="Grigoriev I.V."/>
            <person name="Nagy L.G."/>
            <person name="Martin F."/>
            <person name="Kauserud H."/>
        </authorList>
    </citation>
    <scope>NUCLEOTIDE SEQUENCE</scope>
    <source>
        <strain evidence="3">9284</strain>
    </source>
</reference>
<accession>A0AAD7B8A5</accession>
<sequence>MSWTHLKFRDMPSPLPAEQSAFPSWAMAMVFATPVPETFDAQAATSLALFITDAKIAFLSTTSGASVPATAGTVTSSPLASATSSPFPSATSPSFSQTSLSHVDGFPTRAIGGIAVGIIIIIFLVALGLGFRYRRRRRQGHIDPFDKTSTDAPAYSVLHPHFTTTFDDSKGRGGDVQQRSNARLEYLQNELRAAQEKIADIPTRFTSLAWMGAGAGRRSDSELLRLREQNVIQEARIRELEAHMTSPWALGLSDEPPPGYEERERTEV</sequence>
<name>A0AAD7B8A5_9AGAR</name>
<evidence type="ECO:0000256" key="2">
    <source>
        <dbReference type="SAM" id="Phobius"/>
    </source>
</evidence>
<comment type="caution">
    <text evidence="3">The sequence shown here is derived from an EMBL/GenBank/DDBJ whole genome shotgun (WGS) entry which is preliminary data.</text>
</comment>